<dbReference type="EMBL" id="CDMY01000748">
    <property type="protein sequence ID" value="CEM32271.1"/>
    <property type="molecule type" value="Genomic_DNA"/>
</dbReference>
<evidence type="ECO:0000256" key="3">
    <source>
        <dbReference type="ARBA" id="ARBA00022553"/>
    </source>
</evidence>
<organism evidence="10 11">
    <name type="scientific">Vitrella brassicaformis (strain CCMP3155)</name>
    <dbReference type="NCBI Taxonomy" id="1169540"/>
    <lineage>
        <taxon>Eukaryota</taxon>
        <taxon>Sar</taxon>
        <taxon>Alveolata</taxon>
        <taxon>Colpodellida</taxon>
        <taxon>Vitrellaceae</taxon>
        <taxon>Vitrella</taxon>
    </lineage>
</organism>
<feature type="transmembrane region" description="Helical" evidence="7">
    <location>
        <begin position="94"/>
        <end position="110"/>
    </location>
</feature>
<dbReference type="PANTHER" id="PTHR43047:SF72">
    <property type="entry name" value="OSMOSENSING HISTIDINE PROTEIN KINASE SLN1"/>
    <property type="match status" value="1"/>
</dbReference>
<dbReference type="AlphaFoldDB" id="A0A0G4GPI4"/>
<dbReference type="SMART" id="SM00448">
    <property type="entry name" value="REC"/>
    <property type="match status" value="1"/>
</dbReference>
<keyword evidence="4" id="KW-0808">Transferase</keyword>
<proteinExistence type="predicted"/>
<evidence type="ECO:0000256" key="6">
    <source>
        <dbReference type="PROSITE-ProRule" id="PRU00169"/>
    </source>
</evidence>
<dbReference type="SUPFAM" id="SSF52172">
    <property type="entry name" value="CheY-like"/>
    <property type="match status" value="1"/>
</dbReference>
<dbReference type="InterPro" id="IPR036890">
    <property type="entry name" value="HATPase_C_sf"/>
</dbReference>
<dbReference type="PROSITE" id="PS50109">
    <property type="entry name" value="HIS_KIN"/>
    <property type="match status" value="1"/>
</dbReference>
<feature type="transmembrane region" description="Helical" evidence="7">
    <location>
        <begin position="66"/>
        <end position="82"/>
    </location>
</feature>
<dbReference type="OrthoDB" id="297207at2759"/>
<evidence type="ECO:0000256" key="1">
    <source>
        <dbReference type="ARBA" id="ARBA00000085"/>
    </source>
</evidence>
<feature type="transmembrane region" description="Helical" evidence="7">
    <location>
        <begin position="25"/>
        <end position="45"/>
    </location>
</feature>
<dbReference type="SMART" id="SM00387">
    <property type="entry name" value="HATPase_c"/>
    <property type="match status" value="1"/>
</dbReference>
<dbReference type="Gene3D" id="3.40.50.2300">
    <property type="match status" value="1"/>
</dbReference>
<dbReference type="InParanoid" id="A0A0G4GPI4"/>
<evidence type="ECO:0000256" key="5">
    <source>
        <dbReference type="ARBA" id="ARBA00022777"/>
    </source>
</evidence>
<dbReference type="CDD" id="cd00082">
    <property type="entry name" value="HisKA"/>
    <property type="match status" value="1"/>
</dbReference>
<keyword evidence="7" id="KW-1133">Transmembrane helix</keyword>
<dbReference type="CDD" id="cd17546">
    <property type="entry name" value="REC_hyHK_CKI1_RcsC-like"/>
    <property type="match status" value="1"/>
</dbReference>
<feature type="transmembrane region" description="Helical" evidence="7">
    <location>
        <begin position="157"/>
        <end position="176"/>
    </location>
</feature>
<dbReference type="InterPro" id="IPR003594">
    <property type="entry name" value="HATPase_dom"/>
</dbReference>
<name>A0A0G4GPI4_VITBC</name>
<dbReference type="PANTHER" id="PTHR43047">
    <property type="entry name" value="TWO-COMPONENT HISTIDINE PROTEIN KINASE"/>
    <property type="match status" value="1"/>
</dbReference>
<dbReference type="Gene3D" id="1.10.287.130">
    <property type="match status" value="1"/>
</dbReference>
<dbReference type="InterPro" id="IPR011006">
    <property type="entry name" value="CheY-like_superfamily"/>
</dbReference>
<dbReference type="VEuPathDB" id="CryptoDB:Vbra_983"/>
<dbReference type="PRINTS" id="PR00344">
    <property type="entry name" value="BCTRLSENSOR"/>
</dbReference>
<evidence type="ECO:0000259" key="8">
    <source>
        <dbReference type="PROSITE" id="PS50109"/>
    </source>
</evidence>
<feature type="modified residue" description="4-aspartylphosphate" evidence="6">
    <location>
        <position position="580"/>
    </location>
</feature>
<dbReference type="InterPro" id="IPR004358">
    <property type="entry name" value="Sig_transdc_His_kin-like_C"/>
</dbReference>
<dbReference type="Proteomes" id="UP000041254">
    <property type="component" value="Unassembled WGS sequence"/>
</dbReference>
<keyword evidence="3 6" id="KW-0597">Phosphoprotein</keyword>
<protein>
    <recommendedName>
        <fullName evidence="2">histidine kinase</fullName>
        <ecNumber evidence="2">2.7.13.3</ecNumber>
    </recommendedName>
</protein>
<keyword evidence="5" id="KW-0418">Kinase</keyword>
<evidence type="ECO:0000256" key="7">
    <source>
        <dbReference type="SAM" id="Phobius"/>
    </source>
</evidence>
<comment type="catalytic activity">
    <reaction evidence="1">
        <text>ATP + protein L-histidine = ADP + protein N-phospho-L-histidine.</text>
        <dbReference type="EC" id="2.7.13.3"/>
    </reaction>
</comment>
<dbReference type="STRING" id="1169540.A0A0G4GPI4"/>
<dbReference type="InterPro" id="IPR003661">
    <property type="entry name" value="HisK_dim/P_dom"/>
</dbReference>
<gene>
    <name evidence="10" type="ORF">Vbra_983</name>
</gene>
<keyword evidence="7" id="KW-0472">Membrane</keyword>
<dbReference type="SUPFAM" id="SSF55874">
    <property type="entry name" value="ATPase domain of HSP90 chaperone/DNA topoisomerase II/histidine kinase"/>
    <property type="match status" value="1"/>
</dbReference>
<keyword evidence="7" id="KW-0812">Transmembrane</keyword>
<evidence type="ECO:0000259" key="9">
    <source>
        <dbReference type="PROSITE" id="PS50110"/>
    </source>
</evidence>
<dbReference type="GO" id="GO:0000155">
    <property type="term" value="F:phosphorelay sensor kinase activity"/>
    <property type="evidence" value="ECO:0007669"/>
    <property type="project" value="InterPro"/>
</dbReference>
<accession>A0A0G4GPI4</accession>
<sequence length="676" mass="76371">MPCLKVEFIDPKLEVAFQKWVYSDLVRWIKVPLLVFAFGLVSHIATETERLVRHGDFLFSRMLRDAVIVSLLGSFLAVRAIWPNKTHASRLIDLRIMTICFCVIGSLNAFHSRYRFSKRTLVEILPAEARCTSMPAADLAYSLGMVAYWTVFKANSFLAGCVCLSMFSWFLLADSLEYGSDMLGRTPLNGVINAADFMRNDLDQNLKINSEHPIYGYVDIMSSAGEYMLLLTNNLLEVSRLTLKRERKYSLDRIDRGALRRPSSSLDVTPTCCSWGRVKKTASMLLYTASQDDERRNVTTLSDVFDLHLDWMDCRAALKKVFHLHIPTTRLKKLTYEVPSLSHLPYFIYGDSVRTSQAANNLLSNAVKMTEKGSVEVSVTSELAADQEGEPPDLDLAKHPSCDVESMKKYAIEIRVKDSGRGIPDDKLQSIFKEFEQVQAKDALIGTGLGLSIARIVAMAMGGDCRLESEGIDKGTTAILRFQCWGVFELNVGRRGDRSPLRQTIDDTALKELMEKMQRLKIHIVLADDDFINRQSLELMITKMGWPEESMTWALNGVELVNAVKDRLNQSDAPIFLLTDLEMPESDGVAAARSIRKMLHDMERTRRAPPIFMALCTAQSKENVILSHPDANSLFDTSFIEKPVRRIVLKELFERFVARIETMASRTWIEALGETV</sequence>
<dbReference type="Gene3D" id="3.30.565.10">
    <property type="entry name" value="Histidine kinase-like ATPase, C-terminal domain"/>
    <property type="match status" value="1"/>
</dbReference>
<evidence type="ECO:0000313" key="11">
    <source>
        <dbReference type="Proteomes" id="UP000041254"/>
    </source>
</evidence>
<reference evidence="10 11" key="1">
    <citation type="submission" date="2014-11" db="EMBL/GenBank/DDBJ databases">
        <authorList>
            <person name="Zhu J."/>
            <person name="Qi W."/>
            <person name="Song R."/>
        </authorList>
    </citation>
    <scope>NUCLEOTIDE SEQUENCE [LARGE SCALE GENOMIC DNA]</scope>
</reference>
<evidence type="ECO:0000256" key="4">
    <source>
        <dbReference type="ARBA" id="ARBA00022679"/>
    </source>
</evidence>
<dbReference type="EC" id="2.7.13.3" evidence="2"/>
<feature type="domain" description="Response regulatory" evidence="9">
    <location>
        <begin position="523"/>
        <end position="657"/>
    </location>
</feature>
<dbReference type="InterPro" id="IPR005467">
    <property type="entry name" value="His_kinase_dom"/>
</dbReference>
<dbReference type="PhylomeDB" id="A0A0G4GPI4"/>
<dbReference type="InterPro" id="IPR001789">
    <property type="entry name" value="Sig_transdc_resp-reg_receiver"/>
</dbReference>
<keyword evidence="11" id="KW-1185">Reference proteome</keyword>
<dbReference type="PROSITE" id="PS50110">
    <property type="entry name" value="RESPONSE_REGULATORY"/>
    <property type="match status" value="1"/>
</dbReference>
<evidence type="ECO:0000256" key="2">
    <source>
        <dbReference type="ARBA" id="ARBA00012438"/>
    </source>
</evidence>
<evidence type="ECO:0000313" key="10">
    <source>
        <dbReference type="EMBL" id="CEM32271.1"/>
    </source>
</evidence>
<dbReference type="GO" id="GO:0005886">
    <property type="term" value="C:plasma membrane"/>
    <property type="evidence" value="ECO:0007669"/>
    <property type="project" value="TreeGrafter"/>
</dbReference>
<dbReference type="InterPro" id="IPR036097">
    <property type="entry name" value="HisK_dim/P_sf"/>
</dbReference>
<dbReference type="Pfam" id="PF02518">
    <property type="entry name" value="HATPase_c"/>
    <property type="match status" value="1"/>
</dbReference>
<dbReference type="SUPFAM" id="SSF47384">
    <property type="entry name" value="Homodimeric domain of signal transducing histidine kinase"/>
    <property type="match status" value="1"/>
</dbReference>
<feature type="domain" description="Histidine kinase" evidence="8">
    <location>
        <begin position="333"/>
        <end position="486"/>
    </location>
</feature>
<dbReference type="GO" id="GO:0009927">
    <property type="term" value="F:histidine phosphotransfer kinase activity"/>
    <property type="evidence" value="ECO:0007669"/>
    <property type="project" value="TreeGrafter"/>
</dbReference>